<dbReference type="AlphaFoldDB" id="A0A5B9QLF8"/>
<protein>
    <recommendedName>
        <fullName evidence="3">Leucine Rich repeats (2 copies)</fullName>
    </recommendedName>
</protein>
<name>A0A5B9QLF8_9BACT</name>
<evidence type="ECO:0008006" key="3">
    <source>
        <dbReference type="Google" id="ProtNLM"/>
    </source>
</evidence>
<dbReference type="KEGG" id="rul:UC8_19090"/>
<organism evidence="1 2">
    <name type="scientific">Roseimaritima ulvae</name>
    <dbReference type="NCBI Taxonomy" id="980254"/>
    <lineage>
        <taxon>Bacteria</taxon>
        <taxon>Pseudomonadati</taxon>
        <taxon>Planctomycetota</taxon>
        <taxon>Planctomycetia</taxon>
        <taxon>Pirellulales</taxon>
        <taxon>Pirellulaceae</taxon>
        <taxon>Roseimaritima</taxon>
    </lineage>
</organism>
<proteinExistence type="predicted"/>
<keyword evidence="2" id="KW-1185">Reference proteome</keyword>
<evidence type="ECO:0000313" key="1">
    <source>
        <dbReference type="EMBL" id="QEG39907.1"/>
    </source>
</evidence>
<gene>
    <name evidence="1" type="ORF">UC8_19090</name>
</gene>
<dbReference type="Proteomes" id="UP000325286">
    <property type="component" value="Chromosome"/>
</dbReference>
<reference evidence="1 2" key="1">
    <citation type="submission" date="2019-08" db="EMBL/GenBank/DDBJ databases">
        <title>Deep-cultivation of Planctomycetes and their phenomic and genomic characterization uncovers novel biology.</title>
        <authorList>
            <person name="Wiegand S."/>
            <person name="Jogler M."/>
            <person name="Boedeker C."/>
            <person name="Pinto D."/>
            <person name="Vollmers J."/>
            <person name="Rivas-Marin E."/>
            <person name="Kohn T."/>
            <person name="Peeters S.H."/>
            <person name="Heuer A."/>
            <person name="Rast P."/>
            <person name="Oberbeckmann S."/>
            <person name="Bunk B."/>
            <person name="Jeske O."/>
            <person name="Meyerdierks A."/>
            <person name="Storesund J.E."/>
            <person name="Kallscheuer N."/>
            <person name="Luecker S."/>
            <person name="Lage O.M."/>
            <person name="Pohl T."/>
            <person name="Merkel B.J."/>
            <person name="Hornburger P."/>
            <person name="Mueller R.-W."/>
            <person name="Bruemmer F."/>
            <person name="Labrenz M."/>
            <person name="Spormann A.M."/>
            <person name="Op den Camp H."/>
            <person name="Overmann J."/>
            <person name="Amann R."/>
            <person name="Jetten M.S.M."/>
            <person name="Mascher T."/>
            <person name="Medema M.H."/>
            <person name="Devos D.P."/>
            <person name="Kaster A.-K."/>
            <person name="Ovreas L."/>
            <person name="Rohde M."/>
            <person name="Galperin M.Y."/>
            <person name="Jogler C."/>
        </authorList>
    </citation>
    <scope>NUCLEOTIDE SEQUENCE [LARGE SCALE GENOMIC DNA]</scope>
    <source>
        <strain evidence="1 2">UC8</strain>
    </source>
</reference>
<dbReference type="Gene3D" id="3.80.10.10">
    <property type="entry name" value="Ribonuclease Inhibitor"/>
    <property type="match status" value="1"/>
</dbReference>
<dbReference type="InterPro" id="IPR032675">
    <property type="entry name" value="LRR_dom_sf"/>
</dbReference>
<accession>A0A5B9QLF8</accession>
<dbReference type="EMBL" id="CP042914">
    <property type="protein sequence ID" value="QEG39907.1"/>
    <property type="molecule type" value="Genomic_DNA"/>
</dbReference>
<evidence type="ECO:0000313" key="2">
    <source>
        <dbReference type="Proteomes" id="UP000325286"/>
    </source>
</evidence>
<sequence length="171" mass="18286">MLSINGITIGEQLLTELSGLRNLSVLRIAGTPCSPEMLSRLVKALPLTELDISGQTFSAEHAQAIIDSGLNRPRVLGLRDSKIDPQAISKLANSVSDMGFDIAGADLPARIQGNLLAARRLVNNEEDGRGVVFSGFTGLEETSTEPVRVCPVEAIIDVSLFAPDKLNSIYE</sequence>
<dbReference type="RefSeq" id="WP_068139511.1">
    <property type="nucleotide sequence ID" value="NZ_LWSJ01000057.1"/>
</dbReference>
<dbReference type="SUPFAM" id="SSF52047">
    <property type="entry name" value="RNI-like"/>
    <property type="match status" value="1"/>
</dbReference>